<dbReference type="GeneID" id="93356922"/>
<dbReference type="Proteomes" id="UP000530850">
    <property type="component" value="Unassembled WGS sequence"/>
</dbReference>
<proteinExistence type="predicted"/>
<comment type="caution">
    <text evidence="1">The sequence shown here is derived from an EMBL/GenBank/DDBJ whole genome shotgun (WGS) entry which is preliminary data.</text>
</comment>
<name>A0A7W5GQU0_9ACTN</name>
<accession>A0A7W5GQU0</accession>
<protein>
    <submittedName>
        <fullName evidence="1">Uncharacterized protein</fullName>
    </submittedName>
</protein>
<dbReference type="EMBL" id="JACHYA010000005">
    <property type="protein sequence ID" value="MBB3171809.1"/>
    <property type="molecule type" value="Genomic_DNA"/>
</dbReference>
<dbReference type="AlphaFoldDB" id="A0A7W5GQU0"/>
<evidence type="ECO:0000313" key="2">
    <source>
        <dbReference type="Proteomes" id="UP000530850"/>
    </source>
</evidence>
<dbReference type="RefSeq" id="WP_123185619.1">
    <property type="nucleotide sequence ID" value="NZ_JACHYA010000005.1"/>
</dbReference>
<gene>
    <name evidence="1" type="ORF">FHR31_001635</name>
</gene>
<organism evidence="1 2">
    <name type="scientific">Parvibacter caecicola</name>
    <dbReference type="NCBI Taxonomy" id="747645"/>
    <lineage>
        <taxon>Bacteria</taxon>
        <taxon>Bacillati</taxon>
        <taxon>Actinomycetota</taxon>
        <taxon>Coriobacteriia</taxon>
        <taxon>Coriobacteriales</taxon>
        <taxon>Coriobacteriaceae</taxon>
        <taxon>Parvibacter</taxon>
    </lineage>
</organism>
<reference evidence="1 2" key="1">
    <citation type="submission" date="2020-08" db="EMBL/GenBank/DDBJ databases">
        <title>Sequencing the genomes of 1000 actinobacteria strains.</title>
        <authorList>
            <person name="Klenk H.-P."/>
        </authorList>
    </citation>
    <scope>NUCLEOTIDE SEQUENCE [LARGE SCALE GENOMIC DNA]</scope>
    <source>
        <strain evidence="1 2">DSM 22242</strain>
    </source>
</reference>
<sequence length="268" mass="28912">MMEGSLHLITAHAGEPHISPENDARYNAGTLGPASYVLPTKSKMACTLIDSNTVRVLGGDAVCCGYRWAVAGDYAEVNIDNGIPGYNRVDLIVAHIETYPDYKCELRAIKGEETTGTAVVPGHIEGDLNAGDTVAEMPICSVAINGINPQEPKMLLQESHTIEGLYADLSKQINDVRDSLSQVIQEYTCYTNEGESTPLPVIKRVFSDIPTGLSVVRAVWSRSPGFDALCCKKPNGVFWALAVMTETGKMYGITAKNDGELIQRDSSA</sequence>
<evidence type="ECO:0000313" key="1">
    <source>
        <dbReference type="EMBL" id="MBB3171809.1"/>
    </source>
</evidence>